<comment type="caution">
    <text evidence="2">The sequence shown here is derived from an EMBL/GenBank/DDBJ whole genome shotgun (WGS) entry which is preliminary data.</text>
</comment>
<organism evidence="2 3">
    <name type="scientific">Candidatus Finniella inopinata</name>
    <dbReference type="NCBI Taxonomy" id="1696036"/>
    <lineage>
        <taxon>Bacteria</taxon>
        <taxon>Pseudomonadati</taxon>
        <taxon>Pseudomonadota</taxon>
        <taxon>Alphaproteobacteria</taxon>
        <taxon>Holosporales</taxon>
        <taxon>Candidatus Paracaedibacteraceae</taxon>
        <taxon>Candidatus Finniella</taxon>
    </lineage>
</organism>
<feature type="signal peptide" evidence="1">
    <location>
        <begin position="1"/>
        <end position="21"/>
    </location>
</feature>
<dbReference type="Proteomes" id="UP000293550">
    <property type="component" value="Unassembled WGS sequence"/>
</dbReference>
<protein>
    <submittedName>
        <fullName evidence="2">Uncharacterized protein</fullName>
    </submittedName>
</protein>
<name>A0A4Q7DL39_9PROT</name>
<gene>
    <name evidence="2" type="ORF">EQU50_01170</name>
</gene>
<keyword evidence="1" id="KW-0732">Signal</keyword>
<evidence type="ECO:0000313" key="3">
    <source>
        <dbReference type="Proteomes" id="UP000293550"/>
    </source>
</evidence>
<reference evidence="2 3" key="1">
    <citation type="submission" date="2018-10" db="EMBL/GenBank/DDBJ databases">
        <title>An updated phylogeny of the Alphaproteobacteria reveals that the parasitic Rickettsiales and Holosporales have independent origins.</title>
        <authorList>
            <person name="Munoz-Gomez S.A."/>
            <person name="Hess S."/>
            <person name="Burger G."/>
            <person name="Lang B.F."/>
            <person name="Susko E."/>
            <person name="Slamovits C.H."/>
            <person name="Roger A.J."/>
        </authorList>
    </citation>
    <scope>NUCLEOTIDE SEQUENCE [LARGE SCALE GENOMIC DNA]</scope>
    <source>
        <strain evidence="2">HOLO01</strain>
    </source>
</reference>
<dbReference type="EMBL" id="SCFB01000002">
    <property type="protein sequence ID" value="RZI46864.1"/>
    <property type="molecule type" value="Genomic_DNA"/>
</dbReference>
<evidence type="ECO:0000256" key="1">
    <source>
        <dbReference type="SAM" id="SignalP"/>
    </source>
</evidence>
<feature type="chain" id="PRO_5020880408" evidence="1">
    <location>
        <begin position="22"/>
        <end position="175"/>
    </location>
</feature>
<dbReference type="AlphaFoldDB" id="A0A4Q7DL39"/>
<sequence>MKKAALIISLSMIAINTPVLGMDAAEIDTKSPEEICFAAINKIRSFIEADNTQKTLDSLDGETVAPIIEKNQDAKELLQAFPEKYLDDLPKILGMPHHKGHFTEDFVPKYTKICKILKEAKHALSLKEGDLKALAEKFTVKVNEDAVASNAPNSSLSSAIAVPTLTQKRHCCFAW</sequence>
<evidence type="ECO:0000313" key="2">
    <source>
        <dbReference type="EMBL" id="RZI46864.1"/>
    </source>
</evidence>
<proteinExistence type="predicted"/>
<keyword evidence="3" id="KW-1185">Reference proteome</keyword>
<accession>A0A4Q7DL39</accession>
<dbReference type="RefSeq" id="WP_130153336.1">
    <property type="nucleotide sequence ID" value="NZ_SCFB01000002.1"/>
</dbReference>